<proteinExistence type="predicted"/>
<keyword evidence="2" id="KW-1185">Reference proteome</keyword>
<protein>
    <submittedName>
        <fullName evidence="1">Uncharacterized protein</fullName>
    </submittedName>
</protein>
<name>A0A239FIP1_9ACTN</name>
<evidence type="ECO:0000313" key="2">
    <source>
        <dbReference type="Proteomes" id="UP000198415"/>
    </source>
</evidence>
<evidence type="ECO:0000313" key="1">
    <source>
        <dbReference type="EMBL" id="SNS56163.1"/>
    </source>
</evidence>
<reference evidence="1 2" key="1">
    <citation type="submission" date="2017-06" db="EMBL/GenBank/DDBJ databases">
        <authorList>
            <person name="Kim H.J."/>
            <person name="Triplett B.A."/>
        </authorList>
    </citation>
    <scope>NUCLEOTIDE SEQUENCE [LARGE SCALE GENOMIC DNA]</scope>
    <source>
        <strain evidence="1 2">DSM 43151</strain>
    </source>
</reference>
<sequence>MKREVGGDIKMVLIRPRSEHATSANSLALANSQPLGKIPRQGPSEPPLQISQLMLTRASGHRLLWCPLGPRK</sequence>
<organism evidence="1 2">
    <name type="scientific">Actinoplanes regularis</name>
    <dbReference type="NCBI Taxonomy" id="52697"/>
    <lineage>
        <taxon>Bacteria</taxon>
        <taxon>Bacillati</taxon>
        <taxon>Actinomycetota</taxon>
        <taxon>Actinomycetes</taxon>
        <taxon>Micromonosporales</taxon>
        <taxon>Micromonosporaceae</taxon>
        <taxon>Actinoplanes</taxon>
    </lineage>
</organism>
<dbReference type="EMBL" id="FZNR01000018">
    <property type="protein sequence ID" value="SNS56163.1"/>
    <property type="molecule type" value="Genomic_DNA"/>
</dbReference>
<gene>
    <name evidence="1" type="ORF">SAMN06264365_11877</name>
</gene>
<dbReference type="AlphaFoldDB" id="A0A239FIP1"/>
<accession>A0A239FIP1</accession>
<dbReference type="Proteomes" id="UP000198415">
    <property type="component" value="Unassembled WGS sequence"/>
</dbReference>